<dbReference type="InterPro" id="IPR001810">
    <property type="entry name" value="F-box_dom"/>
</dbReference>
<dbReference type="PANTHER" id="PTHR34223">
    <property type="entry name" value="OS11G0201299 PROTEIN"/>
    <property type="match status" value="1"/>
</dbReference>
<dbReference type="Pfam" id="PF00646">
    <property type="entry name" value="F-box"/>
    <property type="match status" value="1"/>
</dbReference>
<comment type="caution">
    <text evidence="2">The sequence shown here is derived from an EMBL/GenBank/DDBJ whole genome shotgun (WGS) entry which is preliminary data.</text>
</comment>
<dbReference type="InterPro" id="IPR036047">
    <property type="entry name" value="F-box-like_dom_sf"/>
</dbReference>
<dbReference type="EMBL" id="MU629558">
    <property type="protein sequence ID" value="KAJ1256065.1"/>
    <property type="molecule type" value="Genomic_DNA"/>
</dbReference>
<evidence type="ECO:0000313" key="3">
    <source>
        <dbReference type="Proteomes" id="UP001164776"/>
    </source>
</evidence>
<dbReference type="AlphaFoldDB" id="A0A9W7X9W1"/>
<accession>A0A9W7X9W1</accession>
<name>A0A9W7X9W1_9POAL</name>
<keyword evidence="3" id="KW-1185">Reference proteome</keyword>
<dbReference type="InterPro" id="IPR053197">
    <property type="entry name" value="F-box_SCFL_complex_component"/>
</dbReference>
<sequence length="255" mass="29332">MSDETWVAPAGVTGAECRINALHDNPLLIIMSNLSACQVVQTCVLSQRWRNLWRSVPRVIVAPEDFSDMADTAEEREVLFKKFVNRFLMLRNPIALDEFEFCYNMSRYDLDAESEDANLWILHALECNAQSVKVTIWYELLRLVPTVFASGRLLMKLHLSSVHLSYGFFRQLETSCKALKQLFLDDCCIYDAEITSNTLKVLTIDMNCRFMFDEQPSISIPSLVYFTFSMEDGKKIPFPKEHGITGDSMCFTQYL</sequence>
<dbReference type="Gene3D" id="1.20.1280.50">
    <property type="match status" value="1"/>
</dbReference>
<dbReference type="SUPFAM" id="SSF81383">
    <property type="entry name" value="F-box domain"/>
    <property type="match status" value="1"/>
</dbReference>
<dbReference type="PANTHER" id="PTHR34223:SF26">
    <property type="entry name" value="OS02G0188900 PROTEIN"/>
    <property type="match status" value="1"/>
</dbReference>
<dbReference type="OrthoDB" id="582804at2759"/>
<evidence type="ECO:0000259" key="1">
    <source>
        <dbReference type="Pfam" id="PF00646"/>
    </source>
</evidence>
<gene>
    <name evidence="2" type="ORF">BS78_K090500</name>
</gene>
<organism evidence="2 3">
    <name type="scientific">Paspalum vaginatum</name>
    <name type="common">seashore paspalum</name>
    <dbReference type="NCBI Taxonomy" id="158149"/>
    <lineage>
        <taxon>Eukaryota</taxon>
        <taxon>Viridiplantae</taxon>
        <taxon>Streptophyta</taxon>
        <taxon>Embryophyta</taxon>
        <taxon>Tracheophyta</taxon>
        <taxon>Spermatophyta</taxon>
        <taxon>Magnoliopsida</taxon>
        <taxon>Liliopsida</taxon>
        <taxon>Poales</taxon>
        <taxon>Poaceae</taxon>
        <taxon>PACMAD clade</taxon>
        <taxon>Panicoideae</taxon>
        <taxon>Andropogonodae</taxon>
        <taxon>Paspaleae</taxon>
        <taxon>Paspalinae</taxon>
        <taxon>Paspalum</taxon>
    </lineage>
</organism>
<dbReference type="Proteomes" id="UP001164776">
    <property type="component" value="Unassembled WGS sequence"/>
</dbReference>
<reference evidence="2 3" key="1">
    <citation type="submission" date="2022-10" db="EMBL/GenBank/DDBJ databases">
        <title>WGS assembly of Paspalum vaginatum 540-79.</title>
        <authorList>
            <person name="Sun G."/>
            <person name="Wase N."/>
            <person name="Shu S."/>
            <person name="Jenkins J."/>
            <person name="Zhou B."/>
            <person name="Torres-Rodriguez J."/>
            <person name="Chen C."/>
            <person name="Sandor L."/>
            <person name="Plott C."/>
            <person name="Yoshinga Y."/>
            <person name="Daum C."/>
            <person name="Qi P."/>
            <person name="Barry K."/>
            <person name="Lipzen A."/>
            <person name="Berry L."/>
            <person name="Pedersen C."/>
            <person name="Gottilla T."/>
            <person name="Foltz A."/>
            <person name="Yu H."/>
            <person name="O'Malley R."/>
            <person name="Zhang C."/>
            <person name="Devos K."/>
            <person name="Sigmon B."/>
            <person name="Yu B."/>
            <person name="Obata T."/>
            <person name="Schmutz J."/>
            <person name="Schnable J."/>
        </authorList>
    </citation>
    <scope>NUCLEOTIDE SEQUENCE [LARGE SCALE GENOMIC DNA]</scope>
    <source>
        <strain evidence="3">cv. 540-79</strain>
    </source>
</reference>
<evidence type="ECO:0000313" key="2">
    <source>
        <dbReference type="EMBL" id="KAJ1256065.1"/>
    </source>
</evidence>
<feature type="domain" description="F-box" evidence="1">
    <location>
        <begin position="22"/>
        <end position="58"/>
    </location>
</feature>
<dbReference type="SUPFAM" id="SSF52047">
    <property type="entry name" value="RNI-like"/>
    <property type="match status" value="1"/>
</dbReference>
<protein>
    <recommendedName>
        <fullName evidence="1">F-box domain-containing protein</fullName>
    </recommendedName>
</protein>
<proteinExistence type="predicted"/>